<sequence length="79" mass="9175">MVSLFDLYQCQNDRDHPKEIERCFRKFLGKPWTLEYFCYIEDPSNCFPFIYLEDCLKTCPPIGKGEAPSPPLGTTLPPL</sequence>
<keyword evidence="2" id="KW-1185">Reference proteome</keyword>
<evidence type="ECO:0000313" key="2">
    <source>
        <dbReference type="Proteomes" id="UP000008694"/>
    </source>
</evidence>
<dbReference type="Proteomes" id="UP000008694">
    <property type="component" value="Unassembled WGS sequence"/>
</dbReference>
<protein>
    <submittedName>
        <fullName evidence="1">Uncharacterized protein</fullName>
    </submittedName>
</protein>
<accession>D7LSG9</accession>
<dbReference type="HOGENOM" id="CLU_168523_0_0_1"/>
<evidence type="ECO:0000313" key="1">
    <source>
        <dbReference type="EMBL" id="EFH52220.1"/>
    </source>
</evidence>
<organism evidence="2">
    <name type="scientific">Arabidopsis lyrata subsp. lyrata</name>
    <name type="common">Lyre-leaved rock-cress</name>
    <dbReference type="NCBI Taxonomy" id="81972"/>
    <lineage>
        <taxon>Eukaryota</taxon>
        <taxon>Viridiplantae</taxon>
        <taxon>Streptophyta</taxon>
        <taxon>Embryophyta</taxon>
        <taxon>Tracheophyta</taxon>
        <taxon>Spermatophyta</taxon>
        <taxon>Magnoliopsida</taxon>
        <taxon>eudicotyledons</taxon>
        <taxon>Gunneridae</taxon>
        <taxon>Pentapetalae</taxon>
        <taxon>rosids</taxon>
        <taxon>malvids</taxon>
        <taxon>Brassicales</taxon>
        <taxon>Brassicaceae</taxon>
        <taxon>Camelineae</taxon>
        <taxon>Arabidopsis</taxon>
    </lineage>
</organism>
<name>D7LSG9_ARALL</name>
<dbReference type="AlphaFoldDB" id="D7LSG9"/>
<proteinExistence type="predicted"/>
<reference evidence="2" key="1">
    <citation type="journal article" date="2011" name="Nat. Genet.">
        <title>The Arabidopsis lyrata genome sequence and the basis of rapid genome size change.</title>
        <authorList>
            <person name="Hu T.T."/>
            <person name="Pattyn P."/>
            <person name="Bakker E.G."/>
            <person name="Cao J."/>
            <person name="Cheng J.-F."/>
            <person name="Clark R.M."/>
            <person name="Fahlgren N."/>
            <person name="Fawcett J.A."/>
            <person name="Grimwood J."/>
            <person name="Gundlach H."/>
            <person name="Haberer G."/>
            <person name="Hollister J.D."/>
            <person name="Ossowski S."/>
            <person name="Ottilar R.P."/>
            <person name="Salamov A.A."/>
            <person name="Schneeberger K."/>
            <person name="Spannagl M."/>
            <person name="Wang X."/>
            <person name="Yang L."/>
            <person name="Nasrallah M.E."/>
            <person name="Bergelson J."/>
            <person name="Carrington J.C."/>
            <person name="Gaut B.S."/>
            <person name="Schmutz J."/>
            <person name="Mayer K.F.X."/>
            <person name="Van de Peer Y."/>
            <person name="Grigoriev I.V."/>
            <person name="Nordborg M."/>
            <person name="Weigel D."/>
            <person name="Guo Y.-L."/>
        </authorList>
    </citation>
    <scope>NUCLEOTIDE SEQUENCE [LARGE SCALE GENOMIC DNA]</scope>
    <source>
        <strain evidence="2">cv. MN47</strain>
    </source>
</reference>
<gene>
    <name evidence="1" type="ORF">ARALYDRAFT_906209</name>
</gene>
<dbReference type="Gramene" id="scaffold_501913.1">
    <property type="protein sequence ID" value="scaffold_501913.1"/>
    <property type="gene ID" value="scaffold_501913.1"/>
</dbReference>
<dbReference type="EMBL" id="GL348717">
    <property type="protein sequence ID" value="EFH52220.1"/>
    <property type="molecule type" value="Genomic_DNA"/>
</dbReference>